<proteinExistence type="predicted"/>
<dbReference type="RefSeq" id="XP_028128986.1">
    <property type="nucleotide sequence ID" value="XM_028273185.1"/>
</dbReference>
<feature type="transmembrane region" description="Helical" evidence="1">
    <location>
        <begin position="128"/>
        <end position="151"/>
    </location>
</feature>
<organism evidence="2">
    <name type="scientific">Diabrotica virgifera virgifera</name>
    <name type="common">western corn rootworm</name>
    <dbReference type="NCBI Taxonomy" id="50390"/>
    <lineage>
        <taxon>Eukaryota</taxon>
        <taxon>Metazoa</taxon>
        <taxon>Ecdysozoa</taxon>
        <taxon>Arthropoda</taxon>
        <taxon>Hexapoda</taxon>
        <taxon>Insecta</taxon>
        <taxon>Pterygota</taxon>
        <taxon>Neoptera</taxon>
        <taxon>Endopterygota</taxon>
        <taxon>Coleoptera</taxon>
        <taxon>Polyphaga</taxon>
        <taxon>Cucujiformia</taxon>
        <taxon>Chrysomeloidea</taxon>
        <taxon>Chrysomelidae</taxon>
        <taxon>Galerucinae</taxon>
        <taxon>Diabroticina</taxon>
        <taxon>Diabroticites</taxon>
        <taxon>Diabrotica</taxon>
    </lineage>
</organism>
<keyword evidence="1" id="KW-0812">Transmembrane</keyword>
<feature type="transmembrane region" description="Helical" evidence="1">
    <location>
        <begin position="34"/>
        <end position="56"/>
    </location>
</feature>
<keyword evidence="1" id="KW-0472">Membrane</keyword>
<keyword evidence="1" id="KW-1133">Transmembrane helix</keyword>
<reference evidence="2" key="1">
    <citation type="submission" date="2025-08" db="UniProtKB">
        <authorList>
            <consortium name="RefSeq"/>
        </authorList>
    </citation>
    <scope>IDENTIFICATION</scope>
    <source>
        <tissue evidence="2">Whole insect</tissue>
    </source>
</reference>
<accession>A0A6P7F0Z7</accession>
<dbReference type="AlphaFoldDB" id="A0A6P7F0Z7"/>
<name>A0A6P7F0Z7_DIAVI</name>
<protein>
    <submittedName>
        <fullName evidence="2">Uncharacterized protein LOC114325190</fullName>
    </submittedName>
</protein>
<evidence type="ECO:0000313" key="2">
    <source>
        <dbReference type="RefSeq" id="XP_028128986.1"/>
    </source>
</evidence>
<gene>
    <name evidence="2" type="primary">LOC114325190</name>
</gene>
<sequence length="160" mass="18684">MSLIFGNTKDYSKRILWMPELMLKLIYMWPEKNALQLTSTFMFWGTLNMFVLWGQITYSYTNYNDYNKSLTVVSSMSTLFQSTLKMLMLTYHAAPLREILNNISTKFWPCRILPDHLEEYKSSYRNGLGAMLLLTYSAMLFSVGSLVVPLLSANRELPFR</sequence>
<dbReference type="InParanoid" id="A0A6P7F0Z7"/>
<evidence type="ECO:0000256" key="1">
    <source>
        <dbReference type="SAM" id="Phobius"/>
    </source>
</evidence>